<comment type="caution">
    <text evidence="2">The sequence shown here is derived from an EMBL/GenBank/DDBJ whole genome shotgun (WGS) entry which is preliminary data.</text>
</comment>
<proteinExistence type="predicted"/>
<gene>
    <name evidence="2" type="ORF">ALQ04_03863</name>
</gene>
<dbReference type="Gene3D" id="2.180.10.10">
    <property type="entry name" value="RHS repeat-associated core"/>
    <property type="match status" value="1"/>
</dbReference>
<organism evidence="2 3">
    <name type="scientific">Pseudomonas cichorii</name>
    <dbReference type="NCBI Taxonomy" id="36746"/>
    <lineage>
        <taxon>Bacteria</taxon>
        <taxon>Pseudomonadati</taxon>
        <taxon>Pseudomonadota</taxon>
        <taxon>Gammaproteobacteria</taxon>
        <taxon>Pseudomonadales</taxon>
        <taxon>Pseudomonadaceae</taxon>
        <taxon>Pseudomonas</taxon>
    </lineage>
</organism>
<dbReference type="Proteomes" id="UP000277236">
    <property type="component" value="Unassembled WGS sequence"/>
</dbReference>
<dbReference type="InterPro" id="IPR024079">
    <property type="entry name" value="MetalloPept_cat_dom_sf"/>
</dbReference>
<dbReference type="NCBIfam" id="TIGR03696">
    <property type="entry name" value="Rhs_assc_core"/>
    <property type="match status" value="1"/>
</dbReference>
<feature type="region of interest" description="Disordered" evidence="1">
    <location>
        <begin position="356"/>
        <end position="385"/>
    </location>
</feature>
<protein>
    <submittedName>
        <fullName evidence="2">YD repeat-containing protein</fullName>
    </submittedName>
</protein>
<evidence type="ECO:0000313" key="3">
    <source>
        <dbReference type="Proteomes" id="UP000277236"/>
    </source>
</evidence>
<sequence length="935" mass="105750">MSHTLHARTPTISVVDGRSLTVRNVAYHRIQDQDEPLALITRMAYDSAGRLTTQWDPRLWALAEHDAASPANLVHRHNLAGIPLLSESVDAGWDLVLRTEAGNVVQRWDARGSVWQTRYDLNLRPVTMLEIDARQNARTIMRSVYADNSQNAIEHNQCGRLLRLDDTAGSLHFPEYGILGQILNQSRQFLKTPDLPDWAENTDYLDLVESEELITQWQYNAVGESILQTDAMGHTQHFKQTIAGQLKTVELALSGATPQTLVSEIRYNPFDQIEQETAGNGVVSQSLYDPQDERLMERSTSLFQNLKYAYDPVGNILQIEDAAQPVRFFANQRIEPISHYRYDTLYQLIEATGREVNTGTSHGPALPDLQNLPPDPNQVSNYTQNYDYDAGGNLLQMRHVGAQSFTRTMRVALDSNRSLSEGETDADFESGFDANGNLLQLVRSQALEWDLRNQLQQITTVTRATKASDHERYIYDGQGLRCRKINSAQASNHTLVGDVRYLPGLEIRTRADGEILHVITTHNVRALHWQAGLPNGITNDQIRYNLNDHLGSSTLELDQQGSLISQESYYPFGGTAWWAARSAVEAKYKTVRYSGKERDASGLYYYGFRYYAPWLQRWINPDPAGDINGLNLFCFVANTPLLHKDLEGMSYEGRGDDIERGFEAIGHTILYRGLDEFRKDQKAILKKAFIKTHQIYEGALYMMKYHPEENTDIMRSFFGYHHAEVTQQVIQSWEQSYLRAAEYRTPLGESKILGVRTVAPNLFAFTSQKDPHGRIAIDTRHINNKRITLTIGHELSHLKKVSGSTIYGPNSEDYYYLFGQWASALVGGGNIINYPPTRVAAEVITGGGLNSSYFSGFERLAAIFTNRVRALHPHQETVTDLNTAIIEFNRNPSIAAKISADNADSLIYSAYALYKRYKQKNLQSLNHQQRKSSQS</sequence>
<dbReference type="PANTHER" id="PTHR32305:SF15">
    <property type="entry name" value="PROTEIN RHSA-RELATED"/>
    <property type="match status" value="1"/>
</dbReference>
<name>A0A3M4M237_PSECI</name>
<accession>A0A3M4M237</accession>
<dbReference type="RefSeq" id="WP_122315495.1">
    <property type="nucleotide sequence ID" value="NZ_RBRE01000037.1"/>
</dbReference>
<dbReference type="InterPro" id="IPR050708">
    <property type="entry name" value="T6SS_VgrG/RHS"/>
</dbReference>
<evidence type="ECO:0000313" key="2">
    <source>
        <dbReference type="EMBL" id="RMQ47354.1"/>
    </source>
</evidence>
<dbReference type="PANTHER" id="PTHR32305">
    <property type="match status" value="1"/>
</dbReference>
<dbReference type="EMBL" id="RBRE01000037">
    <property type="protein sequence ID" value="RMQ47354.1"/>
    <property type="molecule type" value="Genomic_DNA"/>
</dbReference>
<dbReference type="Gene3D" id="3.40.390.10">
    <property type="entry name" value="Collagenase (Catalytic Domain)"/>
    <property type="match status" value="1"/>
</dbReference>
<reference evidence="2 3" key="1">
    <citation type="submission" date="2018-08" db="EMBL/GenBank/DDBJ databases">
        <title>Recombination of ecologically and evolutionarily significant loci maintains genetic cohesion in the Pseudomonas syringae species complex.</title>
        <authorList>
            <person name="Dillon M."/>
            <person name="Thakur S."/>
            <person name="Almeida R.N.D."/>
            <person name="Weir B.S."/>
            <person name="Guttman D.S."/>
        </authorList>
    </citation>
    <scope>NUCLEOTIDE SEQUENCE [LARGE SCALE GENOMIC DNA]</scope>
    <source>
        <strain evidence="2 3">ICMP 3353</strain>
    </source>
</reference>
<evidence type="ECO:0000256" key="1">
    <source>
        <dbReference type="SAM" id="MobiDB-lite"/>
    </source>
</evidence>
<dbReference type="GO" id="GO:0008237">
    <property type="term" value="F:metallopeptidase activity"/>
    <property type="evidence" value="ECO:0007669"/>
    <property type="project" value="InterPro"/>
</dbReference>
<dbReference type="OrthoDB" id="7056038at2"/>
<dbReference type="InterPro" id="IPR022385">
    <property type="entry name" value="Rhs_assc_core"/>
</dbReference>
<dbReference type="AlphaFoldDB" id="A0A3M4M237"/>